<accession>A0AAV1FXI6</accession>
<evidence type="ECO:0000313" key="2">
    <source>
        <dbReference type="Proteomes" id="UP001178508"/>
    </source>
</evidence>
<dbReference type="AlphaFoldDB" id="A0AAV1FXI6"/>
<evidence type="ECO:0000313" key="1">
    <source>
        <dbReference type="EMBL" id="CAJ1066337.1"/>
    </source>
</evidence>
<dbReference type="EMBL" id="OY660873">
    <property type="protein sequence ID" value="CAJ1066337.1"/>
    <property type="molecule type" value="Genomic_DNA"/>
</dbReference>
<sequence length="167" mass="18628">MLDFVELKGETAKQLAAEILAVIEYFTLQDKVVAFSADNTNTNFGGLNRKGRVNVHTKAKDCLQREVIGLGCPAHIIHNTTRTALGIIPIDVELFKDPNKELWLSFALGNLSIFKDAIKKLEGQDRCAVELAAILKDLEAKLTARHHDDFIPVLARGLLRELEENCY</sequence>
<reference evidence="1" key="1">
    <citation type="submission" date="2023-08" db="EMBL/GenBank/DDBJ databases">
        <authorList>
            <person name="Alioto T."/>
            <person name="Alioto T."/>
            <person name="Gomez Garrido J."/>
        </authorList>
    </citation>
    <scope>NUCLEOTIDE SEQUENCE</scope>
</reference>
<keyword evidence="2" id="KW-1185">Reference proteome</keyword>
<dbReference type="Proteomes" id="UP001178508">
    <property type="component" value="Chromosome 10"/>
</dbReference>
<proteinExistence type="predicted"/>
<organism evidence="1 2">
    <name type="scientific">Xyrichtys novacula</name>
    <name type="common">Pearly razorfish</name>
    <name type="synonym">Hemipteronotus novacula</name>
    <dbReference type="NCBI Taxonomy" id="13765"/>
    <lineage>
        <taxon>Eukaryota</taxon>
        <taxon>Metazoa</taxon>
        <taxon>Chordata</taxon>
        <taxon>Craniata</taxon>
        <taxon>Vertebrata</taxon>
        <taxon>Euteleostomi</taxon>
        <taxon>Actinopterygii</taxon>
        <taxon>Neopterygii</taxon>
        <taxon>Teleostei</taxon>
        <taxon>Neoteleostei</taxon>
        <taxon>Acanthomorphata</taxon>
        <taxon>Eupercaria</taxon>
        <taxon>Labriformes</taxon>
        <taxon>Labridae</taxon>
        <taxon>Xyrichtys</taxon>
    </lineage>
</organism>
<gene>
    <name evidence="1" type="ORF">XNOV1_A031201</name>
</gene>
<name>A0AAV1FXI6_XYRNO</name>
<protein>
    <submittedName>
        <fullName evidence="1">Uncharacterized protein LOC128438617 isoform X2</fullName>
    </submittedName>
</protein>